<name>A0A1H9ZCJ1_9FIRM</name>
<accession>A0A1H9ZCJ1</accession>
<dbReference type="STRING" id="29364.SAMN04487772_103106"/>
<evidence type="ECO:0000313" key="2">
    <source>
        <dbReference type="Proteomes" id="UP000199800"/>
    </source>
</evidence>
<organism evidence="1 2">
    <name type="scientific">[Clostridium] polysaccharolyticum</name>
    <dbReference type="NCBI Taxonomy" id="29364"/>
    <lineage>
        <taxon>Bacteria</taxon>
        <taxon>Bacillati</taxon>
        <taxon>Bacillota</taxon>
        <taxon>Clostridia</taxon>
        <taxon>Lachnospirales</taxon>
        <taxon>Lachnospiraceae</taxon>
    </lineage>
</organism>
<proteinExistence type="predicted"/>
<dbReference type="EMBL" id="FOHN01000003">
    <property type="protein sequence ID" value="SES78776.1"/>
    <property type="molecule type" value="Genomic_DNA"/>
</dbReference>
<protein>
    <submittedName>
        <fullName evidence="1">Uncharacterized protein</fullName>
    </submittedName>
</protein>
<dbReference type="Proteomes" id="UP000199800">
    <property type="component" value="Unassembled WGS sequence"/>
</dbReference>
<dbReference type="RefSeq" id="WP_177180593.1">
    <property type="nucleotide sequence ID" value="NZ_FOHN01000003.1"/>
</dbReference>
<keyword evidence="2" id="KW-1185">Reference proteome</keyword>
<reference evidence="1 2" key="1">
    <citation type="submission" date="2016-10" db="EMBL/GenBank/DDBJ databases">
        <authorList>
            <person name="de Groot N.N."/>
        </authorList>
    </citation>
    <scope>NUCLEOTIDE SEQUENCE [LARGE SCALE GENOMIC DNA]</scope>
    <source>
        <strain evidence="1 2">DSM 1801</strain>
    </source>
</reference>
<evidence type="ECO:0000313" key="1">
    <source>
        <dbReference type="EMBL" id="SES78776.1"/>
    </source>
</evidence>
<dbReference type="AlphaFoldDB" id="A0A1H9ZCJ1"/>
<gene>
    <name evidence="1" type="ORF">SAMN04487772_103106</name>
</gene>
<sequence>MEKLEKFEIKEVSTLKVQTVFEKPIIRTAGMIMKPPKFPIDDIIIK</sequence>